<name>A0ABU8LPA9_9MICO</name>
<proteinExistence type="predicted"/>
<evidence type="ECO:0008006" key="4">
    <source>
        <dbReference type="Google" id="ProtNLM"/>
    </source>
</evidence>
<feature type="transmembrane region" description="Helical" evidence="1">
    <location>
        <begin position="327"/>
        <end position="345"/>
    </location>
</feature>
<feature type="transmembrane region" description="Helical" evidence="1">
    <location>
        <begin position="264"/>
        <end position="287"/>
    </location>
</feature>
<feature type="transmembrane region" description="Helical" evidence="1">
    <location>
        <begin position="167"/>
        <end position="184"/>
    </location>
</feature>
<organism evidence="2 3">
    <name type="scientific">Microbacterium marmarense</name>
    <dbReference type="NCBI Taxonomy" id="3122051"/>
    <lineage>
        <taxon>Bacteria</taxon>
        <taxon>Bacillati</taxon>
        <taxon>Actinomycetota</taxon>
        <taxon>Actinomycetes</taxon>
        <taxon>Micrococcales</taxon>
        <taxon>Microbacteriaceae</taxon>
        <taxon>Microbacterium</taxon>
    </lineage>
</organism>
<dbReference type="Proteomes" id="UP001368654">
    <property type="component" value="Unassembled WGS sequence"/>
</dbReference>
<reference evidence="2 3" key="1">
    <citation type="submission" date="2024-02" db="EMBL/GenBank/DDBJ databases">
        <authorList>
            <person name="Saticioglu I.B."/>
        </authorList>
    </citation>
    <scope>NUCLEOTIDE SEQUENCE [LARGE SCALE GENOMIC DNA]</scope>
    <source>
        <strain evidence="2 3">Mu-86</strain>
    </source>
</reference>
<accession>A0ABU8LPA9</accession>
<feature type="transmembrane region" description="Helical" evidence="1">
    <location>
        <begin position="299"/>
        <end position="321"/>
    </location>
</feature>
<dbReference type="EMBL" id="JBBDGL010000001">
    <property type="protein sequence ID" value="MEJ1154102.1"/>
    <property type="molecule type" value="Genomic_DNA"/>
</dbReference>
<protein>
    <recommendedName>
        <fullName evidence="4">ECF transporter S component</fullName>
    </recommendedName>
</protein>
<evidence type="ECO:0000313" key="3">
    <source>
        <dbReference type="Proteomes" id="UP001368654"/>
    </source>
</evidence>
<keyword evidence="1" id="KW-0472">Membrane</keyword>
<keyword evidence="1" id="KW-0812">Transmembrane</keyword>
<sequence length="356" mass="37489">MQSDESLSVDSILDSFVSDFQLLRLESGELSYTQIADQVCKLRESRGVSPATAYVGRSTVYDAFRRGRRRINPALVADIATVLGESPERAEWWRRYCIQARNGDPSLKAAAPEQTVMAASDDGAQLSPQLTPSTSLADAAAPAAAPAAPVAARRNKPARGAADRRRIIATLLIVMLSVAANMAGSETAVALSLPIYLDMIGTAVAAITLGPWWGVLVAVSTHGLFAVIDASADGLPFMLVNITGALLWGYGVRVWRLDRTPLHFFGLTLAVALACTLVATPVIVFVFGGASTNVGAQAIAENIAIVGAQAVGTVFSSNIITSVLDKLVAGFIALVVAPALIRRYFSAQPRSMAPVP</sequence>
<dbReference type="RefSeq" id="WP_337336550.1">
    <property type="nucleotide sequence ID" value="NZ_JBBDGL010000001.1"/>
</dbReference>
<evidence type="ECO:0000256" key="1">
    <source>
        <dbReference type="SAM" id="Phobius"/>
    </source>
</evidence>
<evidence type="ECO:0000313" key="2">
    <source>
        <dbReference type="EMBL" id="MEJ1154102.1"/>
    </source>
</evidence>
<feature type="transmembrane region" description="Helical" evidence="1">
    <location>
        <begin position="204"/>
        <end position="228"/>
    </location>
</feature>
<feature type="transmembrane region" description="Helical" evidence="1">
    <location>
        <begin position="235"/>
        <end position="252"/>
    </location>
</feature>
<keyword evidence="3" id="KW-1185">Reference proteome</keyword>
<keyword evidence="1" id="KW-1133">Transmembrane helix</keyword>
<dbReference type="Gene3D" id="1.10.1760.20">
    <property type="match status" value="1"/>
</dbReference>
<comment type="caution">
    <text evidence="2">The sequence shown here is derived from an EMBL/GenBank/DDBJ whole genome shotgun (WGS) entry which is preliminary data.</text>
</comment>
<gene>
    <name evidence="2" type="ORF">WDU96_00625</name>
</gene>